<dbReference type="EMBL" id="JAPDRN010000019">
    <property type="protein sequence ID" value="KAJ9639121.1"/>
    <property type="molecule type" value="Genomic_DNA"/>
</dbReference>
<reference evidence="1" key="1">
    <citation type="submission" date="2022-10" db="EMBL/GenBank/DDBJ databases">
        <title>Culturing micro-colonial fungi from biological soil crusts in the Mojave desert and describing Neophaeococcomyces mojavensis, and introducing the new genera and species Taxawa tesnikishii.</title>
        <authorList>
            <person name="Kurbessoian T."/>
            <person name="Stajich J.E."/>
        </authorList>
    </citation>
    <scope>NUCLEOTIDE SEQUENCE</scope>
    <source>
        <strain evidence="1">TK_35</strain>
    </source>
</reference>
<sequence>MASADVTSVPKVPIGMDPRLPADFKAIEGSIPQSRLGWLRPTPADTPIEEIRRRLEEDEYVFVKGLLPREDVLETRRHYFSQFKNFDLLKPGTSHTDGIYNSDEDVSLHNGIGGGGPGADEELRALVDAHVQQPYLDFVAHPKLRGMVRDLMGWDEEVMLTRTMLRHNIPGGMSTGIHYDKLFLRGGDAFFLTAWVPIGDISPIGGGLFYLENGVELAKAIEEDFNQRARSFSMEEKISAFNSNMSATGVIGMDPMAFEEDSANFSEKKKAKTYRWLVANYEAGDVVFHHPYSIHSAGGNFDPGGRIRLSTDLRFYDKKDHESGGIDERWMKFWTPADGL</sequence>
<dbReference type="InterPro" id="IPR008775">
    <property type="entry name" value="Phytyl_CoA_dOase-like"/>
</dbReference>
<organism evidence="1 2">
    <name type="scientific">Knufia peltigerae</name>
    <dbReference type="NCBI Taxonomy" id="1002370"/>
    <lineage>
        <taxon>Eukaryota</taxon>
        <taxon>Fungi</taxon>
        <taxon>Dikarya</taxon>
        <taxon>Ascomycota</taxon>
        <taxon>Pezizomycotina</taxon>
        <taxon>Eurotiomycetes</taxon>
        <taxon>Chaetothyriomycetidae</taxon>
        <taxon>Chaetothyriales</taxon>
        <taxon>Trichomeriaceae</taxon>
        <taxon>Knufia</taxon>
    </lineage>
</organism>
<evidence type="ECO:0000313" key="1">
    <source>
        <dbReference type="EMBL" id="KAJ9639121.1"/>
    </source>
</evidence>
<protein>
    <recommendedName>
        <fullName evidence="3">Phytanoyl-CoA dioxygenase</fullName>
    </recommendedName>
</protein>
<evidence type="ECO:0000313" key="2">
    <source>
        <dbReference type="Proteomes" id="UP001172681"/>
    </source>
</evidence>
<dbReference type="Proteomes" id="UP001172681">
    <property type="component" value="Unassembled WGS sequence"/>
</dbReference>
<dbReference type="PANTHER" id="PTHR40128">
    <property type="entry name" value="EXPRESSED PROTEIN"/>
    <property type="match status" value="1"/>
</dbReference>
<dbReference type="PANTHER" id="PTHR40128:SF1">
    <property type="entry name" value="PHYTANOYL-COA HYDROXYLASE"/>
    <property type="match status" value="1"/>
</dbReference>
<keyword evidence="2" id="KW-1185">Reference proteome</keyword>
<accession>A0AA38Y8B0</accession>
<dbReference type="Gene3D" id="2.60.120.620">
    <property type="entry name" value="q2cbj1_9rhob like domain"/>
    <property type="match status" value="1"/>
</dbReference>
<dbReference type="Pfam" id="PF05721">
    <property type="entry name" value="PhyH"/>
    <property type="match status" value="1"/>
</dbReference>
<proteinExistence type="predicted"/>
<comment type="caution">
    <text evidence="1">The sequence shown here is derived from an EMBL/GenBank/DDBJ whole genome shotgun (WGS) entry which is preliminary data.</text>
</comment>
<dbReference type="AlphaFoldDB" id="A0AA38Y8B0"/>
<name>A0AA38Y8B0_9EURO</name>
<gene>
    <name evidence="1" type="ORF">H2204_004029</name>
</gene>
<dbReference type="SUPFAM" id="SSF51197">
    <property type="entry name" value="Clavaminate synthase-like"/>
    <property type="match status" value="1"/>
</dbReference>
<evidence type="ECO:0008006" key="3">
    <source>
        <dbReference type="Google" id="ProtNLM"/>
    </source>
</evidence>